<feature type="domain" description="RCK C-terminal" evidence="4">
    <location>
        <begin position="245"/>
        <end position="329"/>
    </location>
</feature>
<dbReference type="AlphaFoldDB" id="A0A840DJ48"/>
<dbReference type="InterPro" id="IPR006037">
    <property type="entry name" value="RCK_C"/>
</dbReference>
<evidence type="ECO:0000313" key="6">
    <source>
        <dbReference type="Proteomes" id="UP000559598"/>
    </source>
</evidence>
<keyword evidence="2" id="KW-1133">Transmembrane helix</keyword>
<evidence type="ECO:0000313" key="5">
    <source>
        <dbReference type="EMBL" id="MBB4072810.1"/>
    </source>
</evidence>
<evidence type="ECO:0000256" key="2">
    <source>
        <dbReference type="SAM" id="Phobius"/>
    </source>
</evidence>
<feature type="transmembrane region" description="Helical" evidence="2">
    <location>
        <begin position="7"/>
        <end position="27"/>
    </location>
</feature>
<dbReference type="SUPFAM" id="SSF116726">
    <property type="entry name" value="TrkA C-terminal domain-like"/>
    <property type="match status" value="1"/>
</dbReference>
<dbReference type="PROSITE" id="PS51201">
    <property type="entry name" value="RCK_N"/>
    <property type="match status" value="1"/>
</dbReference>
<keyword evidence="2" id="KW-0472">Membrane</keyword>
<evidence type="ECO:0000259" key="3">
    <source>
        <dbReference type="PROSITE" id="PS51201"/>
    </source>
</evidence>
<proteinExistence type="predicted"/>
<dbReference type="Pfam" id="PF07885">
    <property type="entry name" value="Ion_trans_2"/>
    <property type="match status" value="1"/>
</dbReference>
<comment type="caution">
    <text evidence="5">The sequence shown here is derived from an EMBL/GenBank/DDBJ whole genome shotgun (WGS) entry which is preliminary data.</text>
</comment>
<dbReference type="GO" id="GO:0006813">
    <property type="term" value="P:potassium ion transport"/>
    <property type="evidence" value="ECO:0007669"/>
    <property type="project" value="InterPro"/>
</dbReference>
<dbReference type="SUPFAM" id="SSF51735">
    <property type="entry name" value="NAD(P)-binding Rossmann-fold domains"/>
    <property type="match status" value="1"/>
</dbReference>
<dbReference type="InterPro" id="IPR050721">
    <property type="entry name" value="Trk_Ktr_HKT_K-transport"/>
</dbReference>
<gene>
    <name evidence="5" type="ORF">GGR02_000570</name>
</gene>
<dbReference type="Gene3D" id="3.30.70.1450">
    <property type="entry name" value="Regulator of K+ conductance, C-terminal domain"/>
    <property type="match status" value="1"/>
</dbReference>
<accession>A0A840DJ48</accession>
<dbReference type="SUPFAM" id="SSF81324">
    <property type="entry name" value="Voltage-gated potassium channels"/>
    <property type="match status" value="1"/>
</dbReference>
<dbReference type="Gene3D" id="3.40.50.720">
    <property type="entry name" value="NAD(P)-binding Rossmann-like Domain"/>
    <property type="match status" value="1"/>
</dbReference>
<protein>
    <submittedName>
        <fullName evidence="5">Voltage-gated potassium channel</fullName>
    </submittedName>
</protein>
<keyword evidence="6" id="KW-1185">Reference proteome</keyword>
<dbReference type="PANTHER" id="PTHR43833">
    <property type="entry name" value="POTASSIUM CHANNEL PROTEIN 2-RELATED-RELATED"/>
    <property type="match status" value="1"/>
</dbReference>
<name>A0A840DJ48_9BACL</name>
<dbReference type="Pfam" id="PF02254">
    <property type="entry name" value="TrkA_N"/>
    <property type="match status" value="1"/>
</dbReference>
<keyword evidence="5" id="KW-0406">Ion transport</keyword>
<feature type="domain" description="RCK N-terminal" evidence="3">
    <location>
        <begin position="107"/>
        <end position="221"/>
    </location>
</feature>
<organism evidence="5 6">
    <name type="scientific">Anoxybacteroides voinovskiense</name>
    <dbReference type="NCBI Taxonomy" id="230470"/>
    <lineage>
        <taxon>Bacteria</taxon>
        <taxon>Bacillati</taxon>
        <taxon>Bacillota</taxon>
        <taxon>Bacilli</taxon>
        <taxon>Bacillales</taxon>
        <taxon>Anoxybacillaceae</taxon>
        <taxon>Anoxybacteroides</taxon>
    </lineage>
</organism>
<dbReference type="InterPro" id="IPR003148">
    <property type="entry name" value="RCK_N"/>
</dbReference>
<dbReference type="RefSeq" id="WP_183183228.1">
    <property type="nucleotide sequence ID" value="NZ_BMNP01000007.1"/>
</dbReference>
<keyword evidence="5" id="KW-0407">Ion channel</keyword>
<feature type="transmembrane region" description="Helical" evidence="2">
    <location>
        <begin position="33"/>
        <end position="50"/>
    </location>
</feature>
<dbReference type="Proteomes" id="UP000559598">
    <property type="component" value="Unassembled WGS sequence"/>
</dbReference>
<reference evidence="5 6" key="1">
    <citation type="submission" date="2020-08" db="EMBL/GenBank/DDBJ databases">
        <title>Genomic Encyclopedia of Type Strains, Phase IV (KMG-IV): sequencing the most valuable type-strain genomes for metagenomic binning, comparative biology and taxonomic classification.</title>
        <authorList>
            <person name="Goeker M."/>
        </authorList>
    </citation>
    <scope>NUCLEOTIDE SEQUENCE [LARGE SCALE GENOMIC DNA]</scope>
    <source>
        <strain evidence="5 6">DSM 17075</strain>
    </source>
</reference>
<dbReference type="PROSITE" id="PS51202">
    <property type="entry name" value="RCK_C"/>
    <property type="match status" value="1"/>
</dbReference>
<evidence type="ECO:0000259" key="4">
    <source>
        <dbReference type="PROSITE" id="PS51202"/>
    </source>
</evidence>
<dbReference type="InterPro" id="IPR036291">
    <property type="entry name" value="NAD(P)-bd_dom_sf"/>
</dbReference>
<comment type="subcellular location">
    <subcellularLocation>
        <location evidence="1">Cell membrane</location>
        <topology evidence="1">Multi-pass membrane protein</topology>
    </subcellularLocation>
</comment>
<feature type="transmembrane region" description="Helical" evidence="2">
    <location>
        <begin position="62"/>
        <end position="86"/>
    </location>
</feature>
<dbReference type="InterPro" id="IPR013099">
    <property type="entry name" value="K_chnl_dom"/>
</dbReference>
<dbReference type="GO" id="GO:0008324">
    <property type="term" value="F:monoatomic cation transmembrane transporter activity"/>
    <property type="evidence" value="ECO:0007669"/>
    <property type="project" value="InterPro"/>
</dbReference>
<dbReference type="Pfam" id="PF02080">
    <property type="entry name" value="TrkA_C"/>
    <property type="match status" value="1"/>
</dbReference>
<keyword evidence="5" id="KW-0813">Transport</keyword>
<dbReference type="PANTHER" id="PTHR43833:SF9">
    <property type="entry name" value="POTASSIUM CHANNEL PROTEIN YUGO-RELATED"/>
    <property type="match status" value="1"/>
</dbReference>
<sequence>MRSSKPVFLSILAMGLAIGAGTIGFILSEHLSFFDALWLTVVTILTVGYGDTVPQTFYGKLFALLIIPVGISIVTYATGAVASMMMEGEFSKTVRRRKMRKKIDSLSNHIIVCGFGRVGEQVVRELVKNGTHVVVVEKNVERLEADDSFLYIEGDATEDEVLVAAGIERAAGLVAALPADADNVFISLTAKGLTRNIQIVARAERPETEEKLRRAGADKVINPSFLSGRRMAMTILKPVSVDYVDTIFHDHEEEFALEEIRLSPHSPLANRLLRESEIRPRYGVTVVAIQRGNAIISNPSSDEVLQAGDLIIVFGKKEQLARFEEIASSEKGAP</sequence>
<dbReference type="InterPro" id="IPR036721">
    <property type="entry name" value="RCK_C_sf"/>
</dbReference>
<dbReference type="GO" id="GO:0005886">
    <property type="term" value="C:plasma membrane"/>
    <property type="evidence" value="ECO:0007669"/>
    <property type="project" value="UniProtKB-SubCell"/>
</dbReference>
<dbReference type="EMBL" id="JACIDE010000003">
    <property type="protein sequence ID" value="MBB4072810.1"/>
    <property type="molecule type" value="Genomic_DNA"/>
</dbReference>
<keyword evidence="2" id="KW-0812">Transmembrane</keyword>
<evidence type="ECO:0000256" key="1">
    <source>
        <dbReference type="ARBA" id="ARBA00004651"/>
    </source>
</evidence>
<dbReference type="Gene3D" id="1.10.287.70">
    <property type="match status" value="1"/>
</dbReference>